<sequence>MYILEGFQSLDCLPIYTLLPVDDLTPYKGTATLPDIAKATRRLINSLGFVPSHDLTIDCDNERTIGLLTSEDTAFETKLRHVDIHHHWLRQEVQEKRINVRWVATASMVADGLTKLLSKQKHEGFVRMLRMVDIGYLIA</sequence>
<organism evidence="1 2">
    <name type="scientific">Penicillium camemberti (strain FM 013)</name>
    <dbReference type="NCBI Taxonomy" id="1429867"/>
    <lineage>
        <taxon>Eukaryota</taxon>
        <taxon>Fungi</taxon>
        <taxon>Dikarya</taxon>
        <taxon>Ascomycota</taxon>
        <taxon>Pezizomycotina</taxon>
        <taxon>Eurotiomycetes</taxon>
        <taxon>Eurotiomycetidae</taxon>
        <taxon>Eurotiales</taxon>
        <taxon>Aspergillaceae</taxon>
        <taxon>Penicillium</taxon>
    </lineage>
</organism>
<dbReference type="STRING" id="1429867.A0A0G4NWV4"/>
<accession>A0A0G4NWV4</accession>
<evidence type="ECO:0000313" key="1">
    <source>
        <dbReference type="EMBL" id="CRL18612.1"/>
    </source>
</evidence>
<evidence type="ECO:0000313" key="2">
    <source>
        <dbReference type="Proteomes" id="UP000053732"/>
    </source>
</evidence>
<reference evidence="1 2" key="1">
    <citation type="journal article" date="2014" name="Nat. Commun.">
        <title>Multiple recent horizontal transfers of a large genomic region in cheese making fungi.</title>
        <authorList>
            <person name="Cheeseman K."/>
            <person name="Ropars J."/>
            <person name="Renault P."/>
            <person name="Dupont J."/>
            <person name="Gouzy J."/>
            <person name="Branca A."/>
            <person name="Abraham A.L."/>
            <person name="Ceppi M."/>
            <person name="Conseiller E."/>
            <person name="Debuchy R."/>
            <person name="Malagnac F."/>
            <person name="Goarin A."/>
            <person name="Silar P."/>
            <person name="Lacoste S."/>
            <person name="Sallet E."/>
            <person name="Bensimon A."/>
            <person name="Giraud T."/>
            <person name="Brygoo Y."/>
        </authorList>
    </citation>
    <scope>NUCLEOTIDE SEQUENCE [LARGE SCALE GENOMIC DNA]</scope>
    <source>
        <strain evidence="2">FM 013</strain>
    </source>
</reference>
<keyword evidence="2" id="KW-1185">Reference proteome</keyword>
<dbReference type="CDD" id="cd09272">
    <property type="entry name" value="RNase_HI_RT_Ty1"/>
    <property type="match status" value="1"/>
</dbReference>
<dbReference type="EMBL" id="HG793135">
    <property type="protein sequence ID" value="CRL18612.1"/>
    <property type="molecule type" value="Genomic_DNA"/>
</dbReference>
<gene>
    <name evidence="1" type="ORF">PCAMFM013_S002g000482</name>
</gene>
<name>A0A0G4NWV4_PENC3</name>
<protein>
    <submittedName>
        <fullName evidence="1">Str. FM013</fullName>
    </submittedName>
</protein>
<dbReference type="Proteomes" id="UP000053732">
    <property type="component" value="Unassembled WGS sequence"/>
</dbReference>
<proteinExistence type="predicted"/>
<dbReference type="AlphaFoldDB" id="A0A0G4NWV4"/>